<evidence type="ECO:0000313" key="3">
    <source>
        <dbReference type="Proteomes" id="UP000199421"/>
    </source>
</evidence>
<proteinExistence type="predicted"/>
<keyword evidence="1" id="KW-0812">Transmembrane</keyword>
<evidence type="ECO:0000256" key="1">
    <source>
        <dbReference type="SAM" id="Phobius"/>
    </source>
</evidence>
<keyword evidence="3" id="KW-1185">Reference proteome</keyword>
<name>A0A1H7QZI4_OLID1</name>
<gene>
    <name evidence="2" type="ORF">SAMN05661044_02782</name>
</gene>
<feature type="transmembrane region" description="Helical" evidence="1">
    <location>
        <begin position="88"/>
        <end position="105"/>
    </location>
</feature>
<dbReference type="AlphaFoldDB" id="A0A1H7QZI4"/>
<evidence type="ECO:0000313" key="2">
    <source>
        <dbReference type="EMBL" id="SEL53396.1"/>
    </source>
</evidence>
<dbReference type="OrthoDB" id="9874110at2"/>
<sequence>MERNYYFLLVFPIFIFVYAVFVNTPHEHDKDVSPSLITTDSTYSREEKLDTLLNKEKRTITVSSSKEMATTAKRKDADSAHFSQKDSTYSYFLLASVFVVVIIALPKLQELSINNSGITLKFLEHLDEKIKEVEELAAPNKATRLANDEELQRALSKKIIAIKESIDAYKVLTKKK</sequence>
<accession>A0A1H7QZI4</accession>
<reference evidence="3" key="1">
    <citation type="submission" date="2016-10" db="EMBL/GenBank/DDBJ databases">
        <authorList>
            <person name="Varghese N."/>
            <person name="Submissions S."/>
        </authorList>
    </citation>
    <scope>NUCLEOTIDE SEQUENCE [LARGE SCALE GENOMIC DNA]</scope>
    <source>
        <strain evidence="3">DSM 18733</strain>
    </source>
</reference>
<organism evidence="2 3">
    <name type="scientific">Olivibacter domesticus</name>
    <name type="common">Pseudosphingobacterium domesticum</name>
    <dbReference type="NCBI Taxonomy" id="407022"/>
    <lineage>
        <taxon>Bacteria</taxon>
        <taxon>Pseudomonadati</taxon>
        <taxon>Bacteroidota</taxon>
        <taxon>Sphingobacteriia</taxon>
        <taxon>Sphingobacteriales</taxon>
        <taxon>Sphingobacteriaceae</taxon>
        <taxon>Olivibacter</taxon>
    </lineage>
</organism>
<feature type="transmembrane region" description="Helical" evidence="1">
    <location>
        <begin position="5"/>
        <end position="22"/>
    </location>
</feature>
<dbReference type="STRING" id="407022.SAMN05661044_02782"/>
<dbReference type="RefSeq" id="WP_093325297.1">
    <property type="nucleotide sequence ID" value="NZ_FOAF01000002.1"/>
</dbReference>
<protein>
    <submittedName>
        <fullName evidence="2">Uncharacterized protein</fullName>
    </submittedName>
</protein>
<dbReference type="EMBL" id="FOAF01000002">
    <property type="protein sequence ID" value="SEL53396.1"/>
    <property type="molecule type" value="Genomic_DNA"/>
</dbReference>
<keyword evidence="1" id="KW-1133">Transmembrane helix</keyword>
<dbReference type="Proteomes" id="UP000199421">
    <property type="component" value="Unassembled WGS sequence"/>
</dbReference>
<keyword evidence="1" id="KW-0472">Membrane</keyword>